<sequence length="35" mass="4180">MKIVLNKDTESQIKEFIKKSLDSYCLDDIYGNLKW</sequence>
<evidence type="ECO:0000313" key="2">
    <source>
        <dbReference type="Proteomes" id="UP000182204"/>
    </source>
</evidence>
<dbReference type="Proteomes" id="UP000182204">
    <property type="component" value="Chromosome"/>
</dbReference>
<protein>
    <submittedName>
        <fullName evidence="1">Uncharacterized protein</fullName>
    </submittedName>
</protein>
<proteinExistence type="predicted"/>
<gene>
    <name evidence="1" type="ORF">NPD5_3885</name>
</gene>
<reference evidence="1 2" key="1">
    <citation type="submission" date="2015-11" db="EMBL/GenBank/DDBJ databases">
        <authorList>
            <person name="Hill K.K."/>
            <person name="Shirey T.B."/>
            <person name="Raphael B."/>
            <person name="Daligault H.E."/>
            <person name="Davenport K.W."/>
            <person name="Bruce D.C."/>
            <person name="Foley B.T."/>
            <person name="Johnson S.L."/>
        </authorList>
    </citation>
    <scope>NUCLEOTIDE SEQUENCE [LARGE SCALE GENOMIC DNA]</scope>
    <source>
        <strain evidence="1 2">CDC_1632</strain>
    </source>
</reference>
<dbReference type="AlphaFoldDB" id="A0A1L3NE24"/>
<organism evidence="1 2">
    <name type="scientific">Clostridium sporogenes</name>
    <dbReference type="NCBI Taxonomy" id="1509"/>
    <lineage>
        <taxon>Bacteria</taxon>
        <taxon>Bacillati</taxon>
        <taxon>Bacillota</taxon>
        <taxon>Clostridia</taxon>
        <taxon>Eubacteriales</taxon>
        <taxon>Clostridiaceae</taxon>
        <taxon>Clostridium</taxon>
    </lineage>
</organism>
<dbReference type="EMBL" id="CP013243">
    <property type="protein sequence ID" value="APH14375.1"/>
    <property type="molecule type" value="Genomic_DNA"/>
</dbReference>
<name>A0A1L3NE24_CLOSG</name>
<evidence type="ECO:0000313" key="1">
    <source>
        <dbReference type="EMBL" id="APH14375.1"/>
    </source>
</evidence>
<accession>A0A1L3NE24</accession>